<dbReference type="Gene3D" id="1.10.357.10">
    <property type="entry name" value="Tetracycline Repressor, domain 2"/>
    <property type="match status" value="1"/>
</dbReference>
<dbReference type="KEGG" id="kphy:AOZ06_34435"/>
<evidence type="ECO:0000256" key="1">
    <source>
        <dbReference type="ARBA" id="ARBA00023015"/>
    </source>
</evidence>
<dbReference type="InterPro" id="IPR036271">
    <property type="entry name" value="Tet_transcr_reg_TetR-rel_C_sf"/>
</dbReference>
<dbReference type="SUPFAM" id="SSF48498">
    <property type="entry name" value="Tetracyclin repressor-like, C-terminal domain"/>
    <property type="match status" value="1"/>
</dbReference>
<dbReference type="PROSITE" id="PS50977">
    <property type="entry name" value="HTH_TETR_2"/>
    <property type="match status" value="1"/>
</dbReference>
<keyword evidence="2 4" id="KW-0238">DNA-binding</keyword>
<dbReference type="InterPro" id="IPR025996">
    <property type="entry name" value="MT1864/Rv1816-like_C"/>
</dbReference>
<feature type="domain" description="HTH tetR-type" evidence="5">
    <location>
        <begin position="7"/>
        <end position="67"/>
    </location>
</feature>
<name>A0A0N9I974_9PSEU</name>
<reference evidence="6 7" key="1">
    <citation type="submission" date="2015-07" db="EMBL/GenBank/DDBJ databases">
        <title>Genome sequencing of Kibdelosporangium phytohabitans.</title>
        <authorList>
            <person name="Qin S."/>
            <person name="Xing K."/>
        </authorList>
    </citation>
    <scope>NUCLEOTIDE SEQUENCE [LARGE SCALE GENOMIC DNA]</scope>
    <source>
        <strain evidence="6 7">KLBMP1111</strain>
    </source>
</reference>
<evidence type="ECO:0000256" key="2">
    <source>
        <dbReference type="ARBA" id="ARBA00023125"/>
    </source>
</evidence>
<dbReference type="Pfam" id="PF13305">
    <property type="entry name" value="TetR_C_33"/>
    <property type="match status" value="1"/>
</dbReference>
<dbReference type="PANTHER" id="PTHR30055:SF234">
    <property type="entry name" value="HTH-TYPE TRANSCRIPTIONAL REGULATOR BETI"/>
    <property type="match status" value="1"/>
</dbReference>
<dbReference type="RefSeq" id="WP_054293201.1">
    <property type="nucleotide sequence ID" value="NZ_CP012752.1"/>
</dbReference>
<gene>
    <name evidence="6" type="ORF">AOZ06_34435</name>
</gene>
<evidence type="ECO:0000313" key="7">
    <source>
        <dbReference type="Proteomes" id="UP000063699"/>
    </source>
</evidence>
<dbReference type="Proteomes" id="UP000063699">
    <property type="component" value="Chromosome"/>
</dbReference>
<dbReference type="EMBL" id="CP012752">
    <property type="protein sequence ID" value="ALG11300.1"/>
    <property type="molecule type" value="Genomic_DNA"/>
</dbReference>
<evidence type="ECO:0000256" key="3">
    <source>
        <dbReference type="ARBA" id="ARBA00023163"/>
    </source>
</evidence>
<dbReference type="InterPro" id="IPR050109">
    <property type="entry name" value="HTH-type_TetR-like_transc_reg"/>
</dbReference>
<accession>A0A0N9I974</accession>
<protein>
    <recommendedName>
        <fullName evidence="5">HTH tetR-type domain-containing protein</fullName>
    </recommendedName>
</protein>
<dbReference type="Pfam" id="PF00440">
    <property type="entry name" value="TetR_N"/>
    <property type="match status" value="1"/>
</dbReference>
<dbReference type="GO" id="GO:0003700">
    <property type="term" value="F:DNA-binding transcription factor activity"/>
    <property type="evidence" value="ECO:0007669"/>
    <property type="project" value="TreeGrafter"/>
</dbReference>
<evidence type="ECO:0000256" key="4">
    <source>
        <dbReference type="PROSITE-ProRule" id="PRU00335"/>
    </source>
</evidence>
<dbReference type="SUPFAM" id="SSF46689">
    <property type="entry name" value="Homeodomain-like"/>
    <property type="match status" value="1"/>
</dbReference>
<dbReference type="AlphaFoldDB" id="A0A0N9I974"/>
<dbReference type="InterPro" id="IPR009057">
    <property type="entry name" value="Homeodomain-like_sf"/>
</dbReference>
<dbReference type="InterPro" id="IPR001647">
    <property type="entry name" value="HTH_TetR"/>
</dbReference>
<keyword evidence="7" id="KW-1185">Reference proteome</keyword>
<proteinExistence type="predicted"/>
<dbReference type="GO" id="GO:0000976">
    <property type="term" value="F:transcription cis-regulatory region binding"/>
    <property type="evidence" value="ECO:0007669"/>
    <property type="project" value="TreeGrafter"/>
</dbReference>
<evidence type="ECO:0000259" key="5">
    <source>
        <dbReference type="PROSITE" id="PS50977"/>
    </source>
</evidence>
<keyword evidence="3" id="KW-0804">Transcription</keyword>
<feature type="DNA-binding region" description="H-T-H motif" evidence="4">
    <location>
        <begin position="30"/>
        <end position="49"/>
    </location>
</feature>
<dbReference type="STRING" id="860235.AOZ06_34435"/>
<evidence type="ECO:0000313" key="6">
    <source>
        <dbReference type="EMBL" id="ALG11300.1"/>
    </source>
</evidence>
<sequence>MSRHRSAGVRQEILTAAAAELADVGAERASLRSIARRVGITHQAVAHHFADRRAVLTAVAVDGVNRLLSLATDAVARVPANVPLGARTAAIGAAYVRFARENRALFSLTLVGSTQVEDSNPDLVTAQARMWQFLLETVTEESDRGWGGPLDAQSLAIMAWTFTHGMATLDERLFGDFEVDDLMRTLDRAIISTPTTETD</sequence>
<keyword evidence="1" id="KW-0805">Transcription regulation</keyword>
<organism evidence="6 7">
    <name type="scientific">Kibdelosporangium phytohabitans</name>
    <dbReference type="NCBI Taxonomy" id="860235"/>
    <lineage>
        <taxon>Bacteria</taxon>
        <taxon>Bacillati</taxon>
        <taxon>Actinomycetota</taxon>
        <taxon>Actinomycetes</taxon>
        <taxon>Pseudonocardiales</taxon>
        <taxon>Pseudonocardiaceae</taxon>
        <taxon>Kibdelosporangium</taxon>
    </lineage>
</organism>
<dbReference type="PANTHER" id="PTHR30055">
    <property type="entry name" value="HTH-TYPE TRANSCRIPTIONAL REGULATOR RUTR"/>
    <property type="match status" value="1"/>
</dbReference>